<dbReference type="InParanoid" id="A0A1X7U5Q3"/>
<dbReference type="PROSITE" id="PS50294">
    <property type="entry name" value="WD_REPEATS_REGION"/>
    <property type="match status" value="2"/>
</dbReference>
<dbReference type="SMART" id="SM00320">
    <property type="entry name" value="WD40"/>
    <property type="match status" value="6"/>
</dbReference>
<dbReference type="STRING" id="400682.A0A1X7U5Q3"/>
<gene>
    <name evidence="5" type="primary">100636671</name>
</gene>
<evidence type="ECO:0000256" key="3">
    <source>
        <dbReference type="PROSITE-ProRule" id="PRU00221"/>
    </source>
</evidence>
<protein>
    <submittedName>
        <fullName evidence="5">Uncharacterized protein</fullName>
    </submittedName>
</protein>
<dbReference type="OrthoDB" id="1932312at2759"/>
<dbReference type="Gene3D" id="2.130.10.10">
    <property type="entry name" value="YVTN repeat-like/Quinoprotein amine dehydrogenase"/>
    <property type="match status" value="2"/>
</dbReference>
<dbReference type="PANTHER" id="PTHR22838:SF4">
    <property type="entry name" value="WD REPEAT-CONTAINING PROTEIN 13"/>
    <property type="match status" value="1"/>
</dbReference>
<dbReference type="EnsemblMetazoa" id="Aqu2.1.22983_001">
    <property type="protein sequence ID" value="Aqu2.1.22983_001"/>
    <property type="gene ID" value="Aqu2.1.22983"/>
</dbReference>
<organism evidence="5">
    <name type="scientific">Amphimedon queenslandica</name>
    <name type="common">Sponge</name>
    <dbReference type="NCBI Taxonomy" id="400682"/>
    <lineage>
        <taxon>Eukaryota</taxon>
        <taxon>Metazoa</taxon>
        <taxon>Porifera</taxon>
        <taxon>Demospongiae</taxon>
        <taxon>Heteroscleromorpha</taxon>
        <taxon>Haplosclerida</taxon>
        <taxon>Niphatidae</taxon>
        <taxon>Amphimedon</taxon>
    </lineage>
</organism>
<dbReference type="InterPro" id="IPR036322">
    <property type="entry name" value="WD40_repeat_dom_sf"/>
</dbReference>
<dbReference type="Proteomes" id="UP000007879">
    <property type="component" value="Unassembled WGS sequence"/>
</dbReference>
<dbReference type="EnsemblMetazoa" id="XM_011407694.2">
    <property type="protein sequence ID" value="XP_011405996.2"/>
    <property type="gene ID" value="LOC100636671"/>
</dbReference>
<reference evidence="6" key="1">
    <citation type="journal article" date="2010" name="Nature">
        <title>The Amphimedon queenslandica genome and the evolution of animal complexity.</title>
        <authorList>
            <person name="Srivastava M."/>
            <person name="Simakov O."/>
            <person name="Chapman J."/>
            <person name="Fahey B."/>
            <person name="Gauthier M.E."/>
            <person name="Mitros T."/>
            <person name="Richards G.S."/>
            <person name="Conaco C."/>
            <person name="Dacre M."/>
            <person name="Hellsten U."/>
            <person name="Larroux C."/>
            <person name="Putnam N.H."/>
            <person name="Stanke M."/>
            <person name="Adamska M."/>
            <person name="Darling A."/>
            <person name="Degnan S.M."/>
            <person name="Oakley T.H."/>
            <person name="Plachetzki D.C."/>
            <person name="Zhai Y."/>
            <person name="Adamski M."/>
            <person name="Calcino A."/>
            <person name="Cummins S.F."/>
            <person name="Goodstein D.M."/>
            <person name="Harris C."/>
            <person name="Jackson D.J."/>
            <person name="Leys S.P."/>
            <person name="Shu S."/>
            <person name="Woodcroft B.J."/>
            <person name="Vervoort M."/>
            <person name="Kosik K.S."/>
            <person name="Manning G."/>
            <person name="Degnan B.M."/>
            <person name="Rokhsar D.S."/>
        </authorList>
    </citation>
    <scope>NUCLEOTIDE SEQUENCE [LARGE SCALE GENOMIC DNA]</scope>
</reference>
<dbReference type="InterPro" id="IPR001680">
    <property type="entry name" value="WD40_rpt"/>
</dbReference>
<reference evidence="5" key="2">
    <citation type="submission" date="2017-05" db="UniProtKB">
        <authorList>
            <consortium name="EnsemblMetazoa"/>
        </authorList>
    </citation>
    <scope>IDENTIFICATION</scope>
</reference>
<dbReference type="PROSITE" id="PS50082">
    <property type="entry name" value="WD_REPEATS_2"/>
    <property type="match status" value="2"/>
</dbReference>
<name>A0A1X7U5Q3_AMPQE</name>
<dbReference type="Pfam" id="PF00400">
    <property type="entry name" value="WD40"/>
    <property type="match status" value="4"/>
</dbReference>
<feature type="repeat" description="WD" evidence="3">
    <location>
        <begin position="194"/>
        <end position="235"/>
    </location>
</feature>
<proteinExistence type="predicted"/>
<evidence type="ECO:0000313" key="5">
    <source>
        <dbReference type="EnsemblMetazoa" id="Aqu2.1.22983_001"/>
    </source>
</evidence>
<evidence type="ECO:0000256" key="2">
    <source>
        <dbReference type="ARBA" id="ARBA00022737"/>
    </source>
</evidence>
<keyword evidence="6" id="KW-1185">Reference proteome</keyword>
<sequence>MASNKEVMTVTQRIIGLDTQYNPLRPLPSNQYKMLYLRRRNQLLQEKARNRDDPSIRRSYLVMRSQILGSRYGPIEKKSSSHNNKKNHKQNADSSLPKAPGETSFLTPSPMRYHSAGLVPTRAAQASRAMAGDNTLQEHYAFCGMQHIFDQHKGGVTVIKFANDDRTLLACGSRDATLSVFTLVSEPPSLHCTLRGHEKEINDFDWSIGNDFIVSASSDGTYRLWKSNSGKCLRIIFDTSGCHSNCCCFHSQNGNFLITGNSKGQLKVYNVSTGKGVKGGNSKTAGSVLSLALESSGGVVWASDSKGSMFSFLMDSVSGRLQRLKRLMIEGGVPITSVSCRTWASREARDPTLLLSCADNSLRLYRILSNGEVYLKRKMAVPHSNEAIRSAFCPLMSFLQGACVVSGGEDGHVYMYDIETGSQVNRLQGHSCPVLDVSWTYDESLLASCDNQGTVIIWKRCGNDS</sequence>
<keyword evidence="2" id="KW-0677">Repeat</keyword>
<dbReference type="InterPro" id="IPR015943">
    <property type="entry name" value="WD40/YVTN_repeat-like_dom_sf"/>
</dbReference>
<dbReference type="KEGG" id="aqu:100636671"/>
<accession>A0A1X7U5Q3</accession>
<keyword evidence="1 3" id="KW-0853">WD repeat</keyword>
<evidence type="ECO:0000313" key="6">
    <source>
        <dbReference type="Proteomes" id="UP000007879"/>
    </source>
</evidence>
<dbReference type="AlphaFoldDB" id="A0A1X7U5Q3"/>
<evidence type="ECO:0000256" key="1">
    <source>
        <dbReference type="ARBA" id="ARBA00022574"/>
    </source>
</evidence>
<dbReference type="GO" id="GO:0005634">
    <property type="term" value="C:nucleus"/>
    <property type="evidence" value="ECO:0007669"/>
    <property type="project" value="TreeGrafter"/>
</dbReference>
<feature type="region of interest" description="Disordered" evidence="4">
    <location>
        <begin position="72"/>
        <end position="111"/>
    </location>
</feature>
<dbReference type="SUPFAM" id="SSF50978">
    <property type="entry name" value="WD40 repeat-like"/>
    <property type="match status" value="1"/>
</dbReference>
<evidence type="ECO:0000256" key="4">
    <source>
        <dbReference type="SAM" id="MobiDB-lite"/>
    </source>
</evidence>
<dbReference type="GO" id="GO:1990841">
    <property type="term" value="F:promoter-specific chromatin binding"/>
    <property type="evidence" value="ECO:0007669"/>
    <property type="project" value="TreeGrafter"/>
</dbReference>
<feature type="repeat" description="WD" evidence="3">
    <location>
        <begin position="427"/>
        <end position="459"/>
    </location>
</feature>
<dbReference type="PANTHER" id="PTHR22838">
    <property type="entry name" value="WD REPEAT PROTEIN 26-RELATED"/>
    <property type="match status" value="1"/>
</dbReference>
<dbReference type="InterPro" id="IPR051350">
    <property type="entry name" value="WD_repeat-ST_regulator"/>
</dbReference>
<dbReference type="eggNOG" id="KOG0266">
    <property type="taxonomic scope" value="Eukaryota"/>
</dbReference>